<evidence type="ECO:0000256" key="3">
    <source>
        <dbReference type="SAM" id="Coils"/>
    </source>
</evidence>
<feature type="coiled-coil region" evidence="3">
    <location>
        <begin position="618"/>
        <end position="645"/>
    </location>
</feature>
<evidence type="ECO:0000313" key="6">
    <source>
        <dbReference type="EMBL" id="OLQ06820.1"/>
    </source>
</evidence>
<dbReference type="GO" id="GO:0003723">
    <property type="term" value="F:RNA binding"/>
    <property type="evidence" value="ECO:0007669"/>
    <property type="project" value="UniProtKB-UniRule"/>
</dbReference>
<name>A0A1Q9EHB3_SYMMI</name>
<dbReference type="SMART" id="SM00360">
    <property type="entry name" value="RRM"/>
    <property type="match status" value="7"/>
</dbReference>
<dbReference type="SUPFAM" id="SSF54928">
    <property type="entry name" value="RNA-binding domain, RBD"/>
    <property type="match status" value="5"/>
</dbReference>
<feature type="domain" description="RRM" evidence="5">
    <location>
        <begin position="653"/>
        <end position="724"/>
    </location>
</feature>
<dbReference type="InterPro" id="IPR000504">
    <property type="entry name" value="RRM_dom"/>
</dbReference>
<sequence length="1404" mass="155270">MQNANSSPKLQETSILQSCSRAISCHGRRQLWRTALEAFWQLQTTQLRIDTVAHGAIVNACGRSAAWHHGWQLLSEVRFHGLQENIIVFNGAITAAGKTWRQSLRLLAGIGYKKVRVDIVTISTTVSSCGVSHHWLQGLILFQALRKLSVQGDIVAGNAVLNTLDQSMRWQQCAHSFAQLRATALQPSAISLNSLISASSTEGRWQFASYCFTQAPSLTLQQDAFSQSSLVRACELAEEWQVALWCVGCSSSWSLVLCNAAVSTCEKSSRWEVAARLLKQFRHARQRPDSVTHNAELCSYGRGSKWQKAFSALCGLKSMTAQANAIGHNTALFASVEAKQWRSAIRILEALKRSCLKADEISLNTGLSAMEGGQNWKQALDLFGCDFSARLRRDIITFNSVINVCAARGTWSKAAQLLTDAVQTELEINLITYNGAIRSHSQASRWRASLQCLENLRPINPDMVSLEAVINSCEACRELEMQGALLHRLEDTAILRESQRKKFPSFEASPVFQLSQQARGYVRFRFHKGAARCVDARAGSWSESERALNSDKAALGYSTQSAYPNSLILEIAGGVDAVNIAGLAEQTGVRYLKLNAGAIGSHAKRAGTGSESRVHFSGKATRSQLDQLRLRVENLLAQAHQSMARKLENLRPVELIVTGLPAKMLPADVEDLVASFGTVESVEPLQPGQMVVTFDSPAAAEKAAGGLRGECLGDQSLECHLKPRPPLDEEDVAADAAEVLVMNIHPEATAEEIEALFSPIGPAKVRWPSANQDAGSLRFCYVRFASLTQAQNAVTQLVGVTLHGQGVQLSPAKPMSDSCTVFVGKIPYEAQEADVQEALSPAGEVAGVRILRNGQKGSIAFADFTCREDAAKALDNLQGVYCLGSRLHLELEQDKKQQWLLARAPRPRGSQRSHRAQSRTKWDPSPSKLFLGNVPAEATEDDLRSIFCAIEGLIEVAIVRCKTDDTGPGYAFVRYMTAEQATMALDMFQVLELFGRQLRLRPSGKENDDWRNSRKAPPGRTLIIRHLPRSAQESELRVLFEPYGKITQVKVLHEKDFTHAQVVFKEAAHAKAAQECLQKVDFRGRSVKVVRAKSRSPERKDQQQQQRTSPRPHLFVGNLPAELDENTFRETMEGGGEVSHVKLLREKNGKFKCCAFVEYADPACVDEAIELLNNVNCLDKPMKVQRYRSPTPPGRTSSAPLRRPHLFVGNLPEELDETTFRETMEGGGEVSHVKLLREKNGKFKGCAFVEYADPASVDEAIELLNTVNCLDKPMKVQRYRSPTPPGRTRTRSRSRSPRVPYPASDPGVWRPPAVVPHYLQPSAQPPPPPMMPLQRSFLPPPRPTSAVAPSTPRSIVRPSCAAHLREGSDNDQVQFRQADRSRSRARLPPPRRRRRTAGHETQRW</sequence>
<feature type="domain" description="RRM" evidence="5">
    <location>
        <begin position="1112"/>
        <end position="1189"/>
    </location>
</feature>
<feature type="region of interest" description="Disordered" evidence="4">
    <location>
        <begin position="1089"/>
        <end position="1117"/>
    </location>
</feature>
<feature type="domain" description="RRM" evidence="5">
    <location>
        <begin position="1204"/>
        <end position="1281"/>
    </location>
</feature>
<feature type="domain" description="RRM" evidence="5">
    <location>
        <begin position="927"/>
        <end position="1005"/>
    </location>
</feature>
<accession>A0A1Q9EHB3</accession>
<keyword evidence="7" id="KW-1185">Reference proteome</keyword>
<dbReference type="InterPro" id="IPR035979">
    <property type="entry name" value="RBD_domain_sf"/>
</dbReference>
<protein>
    <submittedName>
        <fullName evidence="6">Pentatricopeptide repeat-containing protein, chloroplastic</fullName>
    </submittedName>
</protein>
<gene>
    <name evidence="6" type="ORF">AK812_SmicGene9909</name>
</gene>
<dbReference type="CDD" id="cd00590">
    <property type="entry name" value="RRM_SF"/>
    <property type="match status" value="6"/>
</dbReference>
<dbReference type="InterPro" id="IPR050502">
    <property type="entry name" value="Euk_RNA-bind_prot"/>
</dbReference>
<organism evidence="6 7">
    <name type="scientific">Symbiodinium microadriaticum</name>
    <name type="common">Dinoflagellate</name>
    <name type="synonym">Zooxanthella microadriatica</name>
    <dbReference type="NCBI Taxonomy" id="2951"/>
    <lineage>
        <taxon>Eukaryota</taxon>
        <taxon>Sar</taxon>
        <taxon>Alveolata</taxon>
        <taxon>Dinophyceae</taxon>
        <taxon>Suessiales</taxon>
        <taxon>Symbiodiniaceae</taxon>
        <taxon>Symbiodinium</taxon>
    </lineage>
</organism>
<dbReference type="InterPro" id="IPR011990">
    <property type="entry name" value="TPR-like_helical_dom_sf"/>
</dbReference>
<feature type="compositionally biased region" description="Basic residues" evidence="4">
    <location>
        <begin position="905"/>
        <end position="918"/>
    </location>
</feature>
<feature type="region of interest" description="Disordered" evidence="4">
    <location>
        <begin position="1275"/>
        <end position="1404"/>
    </location>
</feature>
<feature type="domain" description="RRM" evidence="5">
    <location>
        <begin position="819"/>
        <end position="894"/>
    </location>
</feature>
<evidence type="ECO:0000313" key="7">
    <source>
        <dbReference type="Proteomes" id="UP000186817"/>
    </source>
</evidence>
<dbReference type="Pfam" id="PF00076">
    <property type="entry name" value="RRM_1"/>
    <property type="match status" value="6"/>
</dbReference>
<evidence type="ECO:0000256" key="1">
    <source>
        <dbReference type="ARBA" id="ARBA00022884"/>
    </source>
</evidence>
<feature type="region of interest" description="Disordered" evidence="4">
    <location>
        <begin position="901"/>
        <end position="924"/>
    </location>
</feature>
<reference evidence="6 7" key="1">
    <citation type="submission" date="2016-02" db="EMBL/GenBank/DDBJ databases">
        <title>Genome analysis of coral dinoflagellate symbionts highlights evolutionary adaptations to a symbiotic lifestyle.</title>
        <authorList>
            <person name="Aranda M."/>
            <person name="Li Y."/>
            <person name="Liew Y.J."/>
            <person name="Baumgarten S."/>
            <person name="Simakov O."/>
            <person name="Wilson M."/>
            <person name="Piel J."/>
            <person name="Ashoor H."/>
            <person name="Bougouffa S."/>
            <person name="Bajic V.B."/>
            <person name="Ryu T."/>
            <person name="Ravasi T."/>
            <person name="Bayer T."/>
            <person name="Micklem G."/>
            <person name="Kim H."/>
            <person name="Bhak J."/>
            <person name="Lajeunesse T.C."/>
            <person name="Voolstra C.R."/>
        </authorList>
    </citation>
    <scope>NUCLEOTIDE SEQUENCE [LARGE SCALE GENOMIC DNA]</scope>
    <source>
        <strain evidence="6 7">CCMP2467</strain>
    </source>
</reference>
<proteinExistence type="predicted"/>
<keyword evidence="3" id="KW-0175">Coiled coil</keyword>
<dbReference type="EMBL" id="LSRX01000152">
    <property type="protein sequence ID" value="OLQ06820.1"/>
    <property type="molecule type" value="Genomic_DNA"/>
</dbReference>
<evidence type="ECO:0000259" key="5">
    <source>
        <dbReference type="PROSITE" id="PS50102"/>
    </source>
</evidence>
<feature type="domain" description="RRM" evidence="5">
    <location>
        <begin position="737"/>
        <end position="814"/>
    </location>
</feature>
<feature type="compositionally biased region" description="Basic residues" evidence="4">
    <location>
        <begin position="1383"/>
        <end position="1396"/>
    </location>
</feature>
<keyword evidence="1 2" id="KW-0694">RNA-binding</keyword>
<dbReference type="Proteomes" id="UP000186817">
    <property type="component" value="Unassembled WGS sequence"/>
</dbReference>
<evidence type="ECO:0000256" key="4">
    <source>
        <dbReference type="SAM" id="MobiDB-lite"/>
    </source>
</evidence>
<dbReference type="Gene3D" id="1.25.40.10">
    <property type="entry name" value="Tetratricopeptide repeat domain"/>
    <property type="match status" value="4"/>
</dbReference>
<dbReference type="PANTHER" id="PTHR48025">
    <property type="entry name" value="OS02G0815200 PROTEIN"/>
    <property type="match status" value="1"/>
</dbReference>
<feature type="domain" description="RRM" evidence="5">
    <location>
        <begin position="1020"/>
        <end position="1094"/>
    </location>
</feature>
<comment type="caution">
    <text evidence="6">The sequence shown here is derived from an EMBL/GenBank/DDBJ whole genome shotgun (WGS) entry which is preliminary data.</text>
</comment>
<dbReference type="Gene3D" id="3.30.70.330">
    <property type="match status" value="7"/>
</dbReference>
<dbReference type="PANTHER" id="PTHR48025:SF1">
    <property type="entry name" value="RRM DOMAIN-CONTAINING PROTEIN"/>
    <property type="match status" value="1"/>
</dbReference>
<dbReference type="OrthoDB" id="1099063at2759"/>
<evidence type="ECO:0000256" key="2">
    <source>
        <dbReference type="PROSITE-ProRule" id="PRU00176"/>
    </source>
</evidence>
<dbReference type="InterPro" id="IPR012677">
    <property type="entry name" value="Nucleotide-bd_a/b_plait_sf"/>
</dbReference>
<dbReference type="PROSITE" id="PS50102">
    <property type="entry name" value="RRM"/>
    <property type="match status" value="7"/>
</dbReference>